<reference evidence="2 3" key="1">
    <citation type="submission" date="2019-07" db="EMBL/GenBank/DDBJ databases">
        <title>Sphingomonas alkalisoli sp. nov., isolated from rhizosphere soil of Suaedae salsa.</title>
        <authorList>
            <person name="Zhang H."/>
            <person name="Xu L."/>
            <person name="Zhang J.-X."/>
            <person name="Sun J.-Q."/>
        </authorList>
    </citation>
    <scope>NUCLEOTIDE SEQUENCE [LARGE SCALE GENOMIC DNA]</scope>
    <source>
        <strain evidence="2 3">XS-10</strain>
    </source>
</reference>
<dbReference type="EMBL" id="CP042239">
    <property type="protein sequence ID" value="QDX24891.1"/>
    <property type="molecule type" value="Genomic_DNA"/>
</dbReference>
<dbReference type="Proteomes" id="UP000318055">
    <property type="component" value="Chromosome"/>
</dbReference>
<feature type="transmembrane region" description="Helical" evidence="1">
    <location>
        <begin position="154"/>
        <end position="173"/>
    </location>
</feature>
<evidence type="ECO:0000256" key="1">
    <source>
        <dbReference type="SAM" id="Phobius"/>
    </source>
</evidence>
<dbReference type="OrthoDB" id="9813621at2"/>
<keyword evidence="1" id="KW-0812">Transmembrane</keyword>
<name>A0A518RBZ6_9SPHN</name>
<evidence type="ECO:0000313" key="3">
    <source>
        <dbReference type="Proteomes" id="UP000318055"/>
    </source>
</evidence>
<feature type="transmembrane region" description="Helical" evidence="1">
    <location>
        <begin position="77"/>
        <end position="98"/>
    </location>
</feature>
<feature type="transmembrane region" description="Helical" evidence="1">
    <location>
        <begin position="17"/>
        <end position="36"/>
    </location>
</feature>
<gene>
    <name evidence="2" type="ORF">FPZ54_01830</name>
</gene>
<protein>
    <submittedName>
        <fullName evidence="2">Uncharacterized protein</fullName>
    </submittedName>
</protein>
<dbReference type="KEGG" id="ssua:FPZ54_01830"/>
<keyword evidence="1" id="KW-0472">Membrane</keyword>
<organism evidence="2 3">
    <name type="scientific">Sphingomonas suaedae</name>
    <dbReference type="NCBI Taxonomy" id="2599297"/>
    <lineage>
        <taxon>Bacteria</taxon>
        <taxon>Pseudomonadati</taxon>
        <taxon>Pseudomonadota</taxon>
        <taxon>Alphaproteobacteria</taxon>
        <taxon>Sphingomonadales</taxon>
        <taxon>Sphingomonadaceae</taxon>
        <taxon>Sphingomonas</taxon>
    </lineage>
</organism>
<dbReference type="RefSeq" id="WP_145844543.1">
    <property type="nucleotide sequence ID" value="NZ_CP042239.1"/>
</dbReference>
<evidence type="ECO:0000313" key="2">
    <source>
        <dbReference type="EMBL" id="QDX24891.1"/>
    </source>
</evidence>
<keyword evidence="1" id="KW-1133">Transmembrane helix</keyword>
<sequence>MVEQAKTGGMWRNPWRLIGWGGILGLLLLPAVAMQFTHEVDWSGGDFLFAFLMLGSVGLAVELTVRASPAWTYRAGMGIVLAACFLTIWINLAVGFVGSEDNPINALFFLVPLSAVAVSVLSGFRARGMAVASALAAAVQIGVMLYIWTTGQGFPIGVTLFFGTLWCVAAGLFHQAARQRS</sequence>
<feature type="transmembrane region" description="Helical" evidence="1">
    <location>
        <begin position="48"/>
        <end position="65"/>
    </location>
</feature>
<accession>A0A518RBZ6</accession>
<proteinExistence type="predicted"/>
<feature type="transmembrane region" description="Helical" evidence="1">
    <location>
        <begin position="131"/>
        <end position="148"/>
    </location>
</feature>
<keyword evidence="3" id="KW-1185">Reference proteome</keyword>
<feature type="transmembrane region" description="Helical" evidence="1">
    <location>
        <begin position="104"/>
        <end position="124"/>
    </location>
</feature>
<dbReference type="AlphaFoldDB" id="A0A518RBZ6"/>